<comment type="cofactor">
    <cofactor evidence="1">
        <name>Zn(2+)</name>
        <dbReference type="ChEBI" id="CHEBI:29105"/>
    </cofactor>
</comment>
<accession>A0A351U0L7</accession>
<comment type="caution">
    <text evidence="6">The sequence shown here is derived from an EMBL/GenBank/DDBJ whole genome shotgun (WGS) entry which is preliminary data.</text>
</comment>
<dbReference type="InterPro" id="IPR016192">
    <property type="entry name" value="APOBEC/CMP_deaminase_Zn-bd"/>
</dbReference>
<dbReference type="PROSITE" id="PS51747">
    <property type="entry name" value="CYT_DCMP_DEAMINASES_2"/>
    <property type="match status" value="1"/>
</dbReference>
<dbReference type="AlphaFoldDB" id="A0A351U0L7"/>
<dbReference type="PANTHER" id="PTHR11086:SF18">
    <property type="entry name" value="DEOXYCYTIDYLATE DEAMINASE"/>
    <property type="match status" value="1"/>
</dbReference>
<reference evidence="6" key="2">
    <citation type="submission" date="2020-01" db="EMBL/GenBank/DDBJ databases">
        <authorList>
            <person name="Campanaro S."/>
        </authorList>
    </citation>
    <scope>NUCLEOTIDE SEQUENCE</scope>
    <source>
        <strain evidence="6">AS06rmzACSIP_7</strain>
    </source>
</reference>
<dbReference type="Pfam" id="PF00383">
    <property type="entry name" value="dCMP_cyt_deam_1"/>
    <property type="match status" value="1"/>
</dbReference>
<keyword evidence="4" id="KW-0378">Hydrolase</keyword>
<keyword evidence="5" id="KW-0862">Zinc</keyword>
<dbReference type="GO" id="GO:0004132">
    <property type="term" value="F:dCMP deaminase activity"/>
    <property type="evidence" value="ECO:0007669"/>
    <property type="project" value="TreeGrafter"/>
</dbReference>
<dbReference type="InterPro" id="IPR002125">
    <property type="entry name" value="CMP_dCMP_dom"/>
</dbReference>
<dbReference type="PROSITE" id="PS00903">
    <property type="entry name" value="CYT_DCMP_DEAMINASES_1"/>
    <property type="match status" value="1"/>
</dbReference>
<dbReference type="GO" id="GO:0008270">
    <property type="term" value="F:zinc ion binding"/>
    <property type="evidence" value="ECO:0007669"/>
    <property type="project" value="InterPro"/>
</dbReference>
<evidence type="ECO:0000313" key="6">
    <source>
        <dbReference type="EMBL" id="NLW35232.1"/>
    </source>
</evidence>
<name>A0A351U0L7_9BACT</name>
<evidence type="ECO:0000256" key="4">
    <source>
        <dbReference type="ARBA" id="ARBA00022801"/>
    </source>
</evidence>
<protein>
    <submittedName>
        <fullName evidence="6">Cytidine deaminase</fullName>
    </submittedName>
</protein>
<dbReference type="STRING" id="909663.GCA_000512235_01206"/>
<dbReference type="EMBL" id="JAAYEE010000116">
    <property type="protein sequence ID" value="NLW35232.1"/>
    <property type="molecule type" value="Genomic_DNA"/>
</dbReference>
<evidence type="ECO:0000256" key="2">
    <source>
        <dbReference type="ARBA" id="ARBA00006576"/>
    </source>
</evidence>
<dbReference type="Proteomes" id="UP000777265">
    <property type="component" value="Unassembled WGS sequence"/>
</dbReference>
<sequence>MRTHRPDWDSYFMEIARIVSKRSTCMRRSVGSVIVKGKRILSTGYNGAPIGLEHCIDIGCVRESRKIASGERHELCRGLHAEQNAIIQAAYHGVSINGADLYSTHLPCSICMKMIINAGIERVLYSDGYPDELSLELIRESGITVRQFEAAEIIESGKDHTDRTVRHSTGAARCVDSKASSCKAGQKTKINVDKP</sequence>
<evidence type="ECO:0000256" key="3">
    <source>
        <dbReference type="ARBA" id="ARBA00022723"/>
    </source>
</evidence>
<dbReference type="CDD" id="cd01286">
    <property type="entry name" value="deoxycytidylate_deaminase"/>
    <property type="match status" value="1"/>
</dbReference>
<reference evidence="6" key="1">
    <citation type="journal article" date="2020" name="Biotechnol. Biofuels">
        <title>New insights from the biogas microbiome by comprehensive genome-resolved metagenomics of nearly 1600 species originating from multiple anaerobic digesters.</title>
        <authorList>
            <person name="Campanaro S."/>
            <person name="Treu L."/>
            <person name="Rodriguez-R L.M."/>
            <person name="Kovalovszki A."/>
            <person name="Ziels R.M."/>
            <person name="Maus I."/>
            <person name="Zhu X."/>
            <person name="Kougias P.G."/>
            <person name="Basile A."/>
            <person name="Luo G."/>
            <person name="Schluter A."/>
            <person name="Konstantinidis K.T."/>
            <person name="Angelidaki I."/>
        </authorList>
    </citation>
    <scope>NUCLEOTIDE SEQUENCE</scope>
    <source>
        <strain evidence="6">AS06rmzACSIP_7</strain>
    </source>
</reference>
<dbReference type="GO" id="GO:0005737">
    <property type="term" value="C:cytoplasm"/>
    <property type="evidence" value="ECO:0007669"/>
    <property type="project" value="TreeGrafter"/>
</dbReference>
<evidence type="ECO:0000256" key="1">
    <source>
        <dbReference type="ARBA" id="ARBA00001947"/>
    </source>
</evidence>
<dbReference type="Gene3D" id="3.40.140.10">
    <property type="entry name" value="Cytidine Deaminase, domain 2"/>
    <property type="match status" value="1"/>
</dbReference>
<organism evidence="6 7">
    <name type="scientific">Syntrophorhabdus aromaticivorans</name>
    <dbReference type="NCBI Taxonomy" id="328301"/>
    <lineage>
        <taxon>Bacteria</taxon>
        <taxon>Pseudomonadati</taxon>
        <taxon>Thermodesulfobacteriota</taxon>
        <taxon>Syntrophorhabdia</taxon>
        <taxon>Syntrophorhabdales</taxon>
        <taxon>Syntrophorhabdaceae</taxon>
        <taxon>Syntrophorhabdus</taxon>
    </lineage>
</organism>
<evidence type="ECO:0000256" key="5">
    <source>
        <dbReference type="ARBA" id="ARBA00022833"/>
    </source>
</evidence>
<evidence type="ECO:0000313" key="7">
    <source>
        <dbReference type="Proteomes" id="UP000777265"/>
    </source>
</evidence>
<dbReference type="InterPro" id="IPR015517">
    <property type="entry name" value="dCMP_deaminase-rel"/>
</dbReference>
<dbReference type="InterPro" id="IPR035105">
    <property type="entry name" value="Deoxycytidylate_deaminase_dom"/>
</dbReference>
<dbReference type="PANTHER" id="PTHR11086">
    <property type="entry name" value="DEOXYCYTIDYLATE DEAMINASE-RELATED"/>
    <property type="match status" value="1"/>
</dbReference>
<comment type="similarity">
    <text evidence="2">Belongs to the cytidine and deoxycytidylate deaminase family.</text>
</comment>
<proteinExistence type="inferred from homology"/>
<gene>
    <name evidence="6" type="ORF">GXY80_07100</name>
</gene>
<dbReference type="InterPro" id="IPR016193">
    <property type="entry name" value="Cytidine_deaminase-like"/>
</dbReference>
<dbReference type="SUPFAM" id="SSF53927">
    <property type="entry name" value="Cytidine deaminase-like"/>
    <property type="match status" value="1"/>
</dbReference>
<keyword evidence="3" id="KW-0479">Metal-binding</keyword>